<keyword evidence="1" id="KW-0560">Oxidoreductase</keyword>
<evidence type="ECO:0000256" key="1">
    <source>
        <dbReference type="ARBA" id="ARBA00023002"/>
    </source>
</evidence>
<sequence length="334" mass="36818">MKKKAILIGNADNRIDYVYTQEMMERLQEQVELYPERITPDNLGAHAEALRETELAFSTWGMCRLEEEQIRQYFPKLKLVLYAAGSVKSFAEPLLASGVRVTSAQSANAVPVAEYTAAQIVLANKGYYQAASKYKASVADAKAYYRTFPGNYRTKVGIIGAGRIGRGVIQRLSGYEIDFLVFDPYLPEEGAEALGVQKASLETLFAACQTISNHLANNPETVGMLNGSLFDRMLPNATFINTGRGAQVVEADLVRALQAEPARTAILDVTYPEPAKEGHPFLTMDNVIITPHISGSFNQEVARMAEFMLEEAASYASGEELRYEIHQQDLATLG</sequence>
<evidence type="ECO:0000313" key="4">
    <source>
        <dbReference type="EMBL" id="MBD2843742.1"/>
    </source>
</evidence>
<keyword evidence="2" id="KW-0520">NAD</keyword>
<dbReference type="PANTHER" id="PTHR10996:SF178">
    <property type="entry name" value="2-HYDROXYACID DEHYDROGENASE YGL185C-RELATED"/>
    <property type="match status" value="1"/>
</dbReference>
<dbReference type="GO" id="GO:0016618">
    <property type="term" value="F:hydroxypyruvate reductase [NAD(P)H] activity"/>
    <property type="evidence" value="ECO:0007669"/>
    <property type="project" value="TreeGrafter"/>
</dbReference>
<dbReference type="CDD" id="cd12167">
    <property type="entry name" value="2-Hacid_dh_8"/>
    <property type="match status" value="1"/>
</dbReference>
<dbReference type="RefSeq" id="WP_190913812.1">
    <property type="nucleotide sequence ID" value="NZ_JACXIZ010000003.1"/>
</dbReference>
<dbReference type="EMBL" id="JACXIZ010000003">
    <property type="protein sequence ID" value="MBD2843742.1"/>
    <property type="molecule type" value="Genomic_DNA"/>
</dbReference>
<dbReference type="PROSITE" id="PS00065">
    <property type="entry name" value="D_2_HYDROXYACID_DH_1"/>
    <property type="match status" value="1"/>
</dbReference>
<dbReference type="Gene3D" id="3.40.50.720">
    <property type="entry name" value="NAD(P)-binding Rossmann-like Domain"/>
    <property type="match status" value="2"/>
</dbReference>
<proteinExistence type="predicted"/>
<dbReference type="PANTHER" id="PTHR10996">
    <property type="entry name" value="2-HYDROXYACID DEHYDROGENASE-RELATED"/>
    <property type="match status" value="1"/>
</dbReference>
<dbReference type="GO" id="GO:0030267">
    <property type="term" value="F:glyoxylate reductase (NADPH) activity"/>
    <property type="evidence" value="ECO:0007669"/>
    <property type="project" value="TreeGrafter"/>
</dbReference>
<dbReference type="Pfam" id="PF02826">
    <property type="entry name" value="2-Hacid_dh_C"/>
    <property type="match status" value="1"/>
</dbReference>
<dbReference type="GO" id="GO:0005829">
    <property type="term" value="C:cytosol"/>
    <property type="evidence" value="ECO:0007669"/>
    <property type="project" value="TreeGrafter"/>
</dbReference>
<dbReference type="InterPro" id="IPR006140">
    <property type="entry name" value="D-isomer_DH_NAD-bd"/>
</dbReference>
<evidence type="ECO:0000313" key="5">
    <source>
        <dbReference type="Proteomes" id="UP000621560"/>
    </source>
</evidence>
<keyword evidence="5" id="KW-1185">Reference proteome</keyword>
<dbReference type="SUPFAM" id="SSF51735">
    <property type="entry name" value="NAD(P)-binding Rossmann-fold domains"/>
    <property type="match status" value="1"/>
</dbReference>
<reference evidence="4" key="1">
    <citation type="submission" date="2020-09" db="EMBL/GenBank/DDBJ databases">
        <title>A novel bacterium of genus Paenibacillus, isolated from South China Sea.</title>
        <authorList>
            <person name="Huang H."/>
            <person name="Mo K."/>
            <person name="Hu Y."/>
        </authorList>
    </citation>
    <scope>NUCLEOTIDE SEQUENCE</scope>
    <source>
        <strain evidence="4">IB182496</strain>
    </source>
</reference>
<name>A0A927BP91_9BACL</name>
<organism evidence="4 5">
    <name type="scientific">Paenibacillus sabuli</name>
    <dbReference type="NCBI Taxonomy" id="2772509"/>
    <lineage>
        <taxon>Bacteria</taxon>
        <taxon>Bacillati</taxon>
        <taxon>Bacillota</taxon>
        <taxon>Bacilli</taxon>
        <taxon>Bacillales</taxon>
        <taxon>Paenibacillaceae</taxon>
        <taxon>Paenibacillus</taxon>
    </lineage>
</organism>
<dbReference type="GO" id="GO:0051287">
    <property type="term" value="F:NAD binding"/>
    <property type="evidence" value="ECO:0007669"/>
    <property type="project" value="InterPro"/>
</dbReference>
<evidence type="ECO:0000259" key="3">
    <source>
        <dbReference type="Pfam" id="PF02826"/>
    </source>
</evidence>
<gene>
    <name evidence="4" type="ORF">IDH44_00945</name>
</gene>
<accession>A0A927BP91</accession>
<dbReference type="InterPro" id="IPR029752">
    <property type="entry name" value="D-isomer_DH_CS1"/>
</dbReference>
<evidence type="ECO:0000256" key="2">
    <source>
        <dbReference type="ARBA" id="ARBA00023027"/>
    </source>
</evidence>
<comment type="caution">
    <text evidence="4">The sequence shown here is derived from an EMBL/GenBank/DDBJ whole genome shotgun (WGS) entry which is preliminary data.</text>
</comment>
<dbReference type="Proteomes" id="UP000621560">
    <property type="component" value="Unassembled WGS sequence"/>
</dbReference>
<dbReference type="InterPro" id="IPR050223">
    <property type="entry name" value="D-isomer_2-hydroxyacid_DH"/>
</dbReference>
<feature type="domain" description="D-isomer specific 2-hydroxyacid dehydrogenase NAD-binding" evidence="3">
    <location>
        <begin position="149"/>
        <end position="294"/>
    </location>
</feature>
<dbReference type="InterPro" id="IPR036291">
    <property type="entry name" value="NAD(P)-bd_dom_sf"/>
</dbReference>
<dbReference type="AlphaFoldDB" id="A0A927BP91"/>
<protein>
    <submittedName>
        <fullName evidence="4">Hydroxyacid dehydrogenase</fullName>
    </submittedName>
</protein>